<feature type="region of interest" description="Disordered" evidence="1">
    <location>
        <begin position="21"/>
        <end position="50"/>
    </location>
</feature>
<sequence>MDELEVPERVLVAVTPVLERLPDRRAGLPDQLGEGGPPADPEPDRQDVGGHAGREDLAVIRQAVHRKADDHVPLARGAVLVHGRGGDHHPGQVGLELARGRLQPGGGLGAEGLAVPGQGGRQGARAVPASRAGPGHAREGLAPVRPVRLDVGRVAIGAFGLQERRQRLQCPVDVGPALKQLDVDVGDTGDEGQGGVPVHHHVVRALVPQMVVGAELEDGLGEDLAMGERGRRAHVLARPRVGRRQRIRLGAHVDDVDLVVVRGQDVLPGIPVDHVEAQPERVGLVQGTP</sequence>
<evidence type="ECO:0000313" key="3">
    <source>
        <dbReference type="Proteomes" id="UP001501509"/>
    </source>
</evidence>
<dbReference type="Proteomes" id="UP001501509">
    <property type="component" value="Unassembled WGS sequence"/>
</dbReference>
<comment type="caution">
    <text evidence="2">The sequence shown here is derived from an EMBL/GenBank/DDBJ whole genome shotgun (WGS) entry which is preliminary data.</text>
</comment>
<proteinExistence type="predicted"/>
<evidence type="ECO:0000313" key="2">
    <source>
        <dbReference type="EMBL" id="GAA2624649.1"/>
    </source>
</evidence>
<dbReference type="EMBL" id="BAAATD010000012">
    <property type="protein sequence ID" value="GAA2624649.1"/>
    <property type="molecule type" value="Genomic_DNA"/>
</dbReference>
<name>A0ABP6CSH6_9ACTN</name>
<evidence type="ECO:0000256" key="1">
    <source>
        <dbReference type="SAM" id="MobiDB-lite"/>
    </source>
</evidence>
<organism evidence="2 3">
    <name type="scientific">Actinomadura fulvescens</name>
    <dbReference type="NCBI Taxonomy" id="46160"/>
    <lineage>
        <taxon>Bacteria</taxon>
        <taxon>Bacillati</taxon>
        <taxon>Actinomycetota</taxon>
        <taxon>Actinomycetes</taxon>
        <taxon>Streptosporangiales</taxon>
        <taxon>Thermomonosporaceae</taxon>
        <taxon>Actinomadura</taxon>
    </lineage>
</organism>
<feature type="region of interest" description="Disordered" evidence="1">
    <location>
        <begin position="117"/>
        <end position="140"/>
    </location>
</feature>
<protein>
    <submittedName>
        <fullName evidence="2">Uncharacterized protein</fullName>
    </submittedName>
</protein>
<accession>A0ABP6CSH6</accession>
<reference evidence="3" key="1">
    <citation type="journal article" date="2019" name="Int. J. Syst. Evol. Microbiol.">
        <title>The Global Catalogue of Microorganisms (GCM) 10K type strain sequencing project: providing services to taxonomists for standard genome sequencing and annotation.</title>
        <authorList>
            <consortium name="The Broad Institute Genomics Platform"/>
            <consortium name="The Broad Institute Genome Sequencing Center for Infectious Disease"/>
            <person name="Wu L."/>
            <person name="Ma J."/>
        </authorList>
    </citation>
    <scope>NUCLEOTIDE SEQUENCE [LARGE SCALE GENOMIC DNA]</scope>
    <source>
        <strain evidence="3">JCM 6833</strain>
    </source>
</reference>
<gene>
    <name evidence="2" type="ORF">GCM10010411_71420</name>
</gene>
<keyword evidence="3" id="KW-1185">Reference proteome</keyword>